<dbReference type="Proteomes" id="UP000244934">
    <property type="component" value="Unassembled WGS sequence"/>
</dbReference>
<proteinExistence type="predicted"/>
<dbReference type="AlphaFoldDB" id="A0A2R8CN48"/>
<gene>
    <name evidence="1" type="ORF">KSP9073_02227</name>
</gene>
<evidence type="ECO:0000313" key="2">
    <source>
        <dbReference type="Proteomes" id="UP000244934"/>
    </source>
</evidence>
<name>A0A2R8CN48_9GAMM</name>
<reference evidence="2" key="1">
    <citation type="submission" date="2018-03" db="EMBL/GenBank/DDBJ databases">
        <authorList>
            <person name="Navarro De La Torre S."/>
        </authorList>
    </citation>
    <scope>NUCLEOTIDE SEQUENCE [LARGE SCALE GENOMIC DNA]</scope>
    <source>
        <strain evidence="2">EAod3</strain>
    </source>
</reference>
<keyword evidence="2" id="KW-1185">Reference proteome</keyword>
<dbReference type="EMBL" id="ONZI01000003">
    <property type="protein sequence ID" value="SPJ34194.1"/>
    <property type="molecule type" value="Genomic_DNA"/>
</dbReference>
<organism evidence="1 2">
    <name type="scientific">Kushneria phyllosphaerae</name>
    <dbReference type="NCBI Taxonomy" id="2100822"/>
    <lineage>
        <taxon>Bacteria</taxon>
        <taxon>Pseudomonadati</taxon>
        <taxon>Pseudomonadota</taxon>
        <taxon>Gammaproteobacteria</taxon>
        <taxon>Oceanospirillales</taxon>
        <taxon>Halomonadaceae</taxon>
        <taxon>Kushneria</taxon>
    </lineage>
</organism>
<accession>A0A2R8CN48</accession>
<protein>
    <submittedName>
        <fullName evidence="1">Uncharacterized protein</fullName>
    </submittedName>
</protein>
<evidence type="ECO:0000313" key="1">
    <source>
        <dbReference type="EMBL" id="SPJ34194.1"/>
    </source>
</evidence>
<sequence length="91" mass="10061">MVDHPRLAWLAQMRNSLQINSAGNAAASDTTTTPATIPTSNARSFSNDGDVMMATCHGCWNNIVLNIVVVVWRVDRLYQFTSHGARRQQAM</sequence>